<dbReference type="GO" id="GO:0005829">
    <property type="term" value="C:cytosol"/>
    <property type="evidence" value="ECO:0007669"/>
    <property type="project" value="TreeGrafter"/>
</dbReference>
<dbReference type="OrthoDB" id="19091at2759"/>
<dbReference type="AlphaFoldDB" id="A0A0C9W6A0"/>
<dbReference type="GO" id="GO:0045332">
    <property type="term" value="P:phospholipid translocation"/>
    <property type="evidence" value="ECO:0007669"/>
    <property type="project" value="TreeGrafter"/>
</dbReference>
<accession>A0A0C9W6A0</accession>
<dbReference type="GO" id="GO:1990050">
    <property type="term" value="F:phosphatidic acid transfer activity"/>
    <property type="evidence" value="ECO:0007669"/>
    <property type="project" value="TreeGrafter"/>
</dbReference>
<evidence type="ECO:0000256" key="1">
    <source>
        <dbReference type="ARBA" id="ARBA00006196"/>
    </source>
</evidence>
<dbReference type="PANTHER" id="PTHR46403">
    <property type="entry name" value="TP53-REGULATED INHIBITOR OF APOPTOSIS 1"/>
    <property type="match status" value="1"/>
</dbReference>
<dbReference type="EMBL" id="KN839972">
    <property type="protein sequence ID" value="KIJ58191.1"/>
    <property type="molecule type" value="Genomic_DNA"/>
</dbReference>
<keyword evidence="6" id="KW-1185">Reference proteome</keyword>
<feature type="compositionally biased region" description="Low complexity" evidence="3">
    <location>
        <begin position="101"/>
        <end position="111"/>
    </location>
</feature>
<keyword evidence="2" id="KW-1015">Disulfide bond</keyword>
<evidence type="ECO:0000313" key="5">
    <source>
        <dbReference type="EMBL" id="KIJ61653.1"/>
    </source>
</evidence>
<sequence length="111" mass="12279">MAQSLSPECTPLKHAYDSCFNTWFEGYLEPAIAHSKNLQQGQRNEYAKQRAEEFEKQCGAAWAKYKECVQKAVRDRGLGELLEQARQENPLREPPPPPTPAGGTSSPGSGS</sequence>
<protein>
    <submittedName>
        <fullName evidence="5">Unplaced genomic scaffold scaffold_27, whole genome shotgun sequence</fullName>
    </submittedName>
</protein>
<evidence type="ECO:0000256" key="2">
    <source>
        <dbReference type="ARBA" id="ARBA00023157"/>
    </source>
</evidence>
<feature type="compositionally biased region" description="Basic and acidic residues" evidence="3">
    <location>
        <begin position="79"/>
        <end position="91"/>
    </location>
</feature>
<dbReference type="InterPro" id="IPR007918">
    <property type="entry name" value="MDM35_apoptosis"/>
</dbReference>
<dbReference type="Proteomes" id="UP000053820">
    <property type="component" value="Unassembled WGS sequence"/>
</dbReference>
<evidence type="ECO:0000256" key="3">
    <source>
        <dbReference type="SAM" id="MobiDB-lite"/>
    </source>
</evidence>
<feature type="region of interest" description="Disordered" evidence="3">
    <location>
        <begin position="79"/>
        <end position="111"/>
    </location>
</feature>
<dbReference type="HOGENOM" id="CLU_101473_1_0_1"/>
<proteinExistence type="inferred from homology"/>
<comment type="similarity">
    <text evidence="1">Belongs to the TRIAP1/MDM35 family.</text>
</comment>
<gene>
    <name evidence="5" type="ORF">HYDPIDRAFT_115826</name>
    <name evidence="4" type="ORF">HYDPIDRAFT_119830</name>
</gene>
<dbReference type="GO" id="GO:0005758">
    <property type="term" value="C:mitochondrial intermembrane space"/>
    <property type="evidence" value="ECO:0007669"/>
    <property type="project" value="TreeGrafter"/>
</dbReference>
<dbReference type="PANTHER" id="PTHR46403:SF1">
    <property type="entry name" value="TP53-REGULATED INHIBITOR OF APOPTOSIS 1"/>
    <property type="match status" value="1"/>
</dbReference>
<dbReference type="EMBL" id="KN839861">
    <property type="protein sequence ID" value="KIJ61653.1"/>
    <property type="molecule type" value="Genomic_DNA"/>
</dbReference>
<dbReference type="Pfam" id="PF05254">
    <property type="entry name" value="UPF0203"/>
    <property type="match status" value="1"/>
</dbReference>
<dbReference type="GO" id="GO:0005634">
    <property type="term" value="C:nucleus"/>
    <property type="evidence" value="ECO:0007669"/>
    <property type="project" value="TreeGrafter"/>
</dbReference>
<evidence type="ECO:0000313" key="4">
    <source>
        <dbReference type="EMBL" id="KIJ58191.1"/>
    </source>
</evidence>
<evidence type="ECO:0000313" key="6">
    <source>
        <dbReference type="Proteomes" id="UP000053820"/>
    </source>
</evidence>
<reference evidence="4 6" key="1">
    <citation type="submission" date="2014-04" db="EMBL/GenBank/DDBJ databases">
        <title>Evolutionary Origins and Diversification of the Mycorrhizal Mutualists.</title>
        <authorList>
            <consortium name="DOE Joint Genome Institute"/>
            <consortium name="Mycorrhizal Genomics Consortium"/>
            <person name="Kohler A."/>
            <person name="Kuo A."/>
            <person name="Nagy L.G."/>
            <person name="Floudas D."/>
            <person name="Copeland A."/>
            <person name="Barry K.W."/>
            <person name="Cichocki N."/>
            <person name="Veneault-Fourrey C."/>
            <person name="LaButti K."/>
            <person name="Lindquist E.A."/>
            <person name="Lipzen A."/>
            <person name="Lundell T."/>
            <person name="Morin E."/>
            <person name="Murat C."/>
            <person name="Riley R."/>
            <person name="Ohm R."/>
            <person name="Sun H."/>
            <person name="Tunlid A."/>
            <person name="Henrissat B."/>
            <person name="Grigoriev I.V."/>
            <person name="Hibbett D.S."/>
            <person name="Martin F."/>
        </authorList>
    </citation>
    <scope>NUCLEOTIDE SEQUENCE [LARGE SCALE GENOMIC DNA]</scope>
    <source>
        <strain evidence="4 6">MD-312</strain>
    </source>
</reference>
<name>A0A0C9W6A0_9AGAM</name>
<organism evidence="4 6">
    <name type="scientific">Hydnomerulius pinastri MD-312</name>
    <dbReference type="NCBI Taxonomy" id="994086"/>
    <lineage>
        <taxon>Eukaryota</taxon>
        <taxon>Fungi</taxon>
        <taxon>Dikarya</taxon>
        <taxon>Basidiomycota</taxon>
        <taxon>Agaricomycotina</taxon>
        <taxon>Agaricomycetes</taxon>
        <taxon>Agaricomycetidae</taxon>
        <taxon>Boletales</taxon>
        <taxon>Boletales incertae sedis</taxon>
        <taxon>Leucogyrophana</taxon>
    </lineage>
</organism>